<proteinExistence type="predicted"/>
<feature type="non-terminal residue" evidence="3">
    <location>
        <position position="89"/>
    </location>
</feature>
<sequence length="89" mass="9922">MVARRQQKSSANLSKQPPKDQVVEAEVVQQNEDTSAASKTSAKDVSATDHSELQLKVNELKNSLENAQQTETTLQKTIEQLQTQLDEQK</sequence>
<dbReference type="RefSeq" id="WP_162421602.1">
    <property type="nucleotide sequence ID" value="NZ_WVIE01000002.1"/>
</dbReference>
<accession>A0A8J8CJY7</accession>
<evidence type="ECO:0000256" key="1">
    <source>
        <dbReference type="SAM" id="Coils"/>
    </source>
</evidence>
<keyword evidence="4" id="KW-1185">Reference proteome</keyword>
<feature type="coiled-coil region" evidence="1">
    <location>
        <begin position="50"/>
        <end position="87"/>
    </location>
</feature>
<evidence type="ECO:0000313" key="4">
    <source>
        <dbReference type="Proteomes" id="UP000646053"/>
    </source>
</evidence>
<gene>
    <name evidence="3" type="ORF">GS601_02085</name>
</gene>
<name>A0A8J8CJY7_9CYAN</name>
<organism evidence="3 4">
    <name type="scientific">Myxacorys almedinensis A</name>
    <dbReference type="NCBI Taxonomy" id="2690445"/>
    <lineage>
        <taxon>Bacteria</taxon>
        <taxon>Bacillati</taxon>
        <taxon>Cyanobacteriota</taxon>
        <taxon>Cyanophyceae</taxon>
        <taxon>Leptolyngbyales</taxon>
        <taxon>Leptolyngbyaceae</taxon>
        <taxon>Myxacorys</taxon>
        <taxon>Myxacorys almedinensis</taxon>
    </lineage>
</organism>
<reference evidence="3" key="1">
    <citation type="submission" date="2019-12" db="EMBL/GenBank/DDBJ databases">
        <title>High-Quality draft genome sequences of three cyanobacteria isolated from the limestone walls of the Old Cathedral of Coimbra.</title>
        <authorList>
            <person name="Tiago I."/>
            <person name="Soares F."/>
            <person name="Portugal A."/>
        </authorList>
    </citation>
    <scope>NUCLEOTIDE SEQUENCE</scope>
    <source>
        <strain evidence="3">A</strain>
    </source>
</reference>
<evidence type="ECO:0000313" key="3">
    <source>
        <dbReference type="EMBL" id="NDJ16085.1"/>
    </source>
</evidence>
<evidence type="ECO:0000256" key="2">
    <source>
        <dbReference type="SAM" id="MobiDB-lite"/>
    </source>
</evidence>
<comment type="caution">
    <text evidence="3">The sequence shown here is derived from an EMBL/GenBank/DDBJ whole genome shotgun (WGS) entry which is preliminary data.</text>
</comment>
<protein>
    <submittedName>
        <fullName evidence="3">Uncharacterized protein</fullName>
    </submittedName>
</protein>
<dbReference type="EMBL" id="WVIE01000002">
    <property type="protein sequence ID" value="NDJ16085.1"/>
    <property type="molecule type" value="Genomic_DNA"/>
</dbReference>
<dbReference type="Proteomes" id="UP000646053">
    <property type="component" value="Unassembled WGS sequence"/>
</dbReference>
<keyword evidence="1" id="KW-0175">Coiled coil</keyword>
<feature type="region of interest" description="Disordered" evidence="2">
    <location>
        <begin position="1"/>
        <end position="50"/>
    </location>
</feature>
<dbReference type="AlphaFoldDB" id="A0A8J8CJY7"/>